<name>A0AAN9PR71_CANGL</name>
<proteinExistence type="predicted"/>
<reference evidence="1 2" key="1">
    <citation type="submission" date="2024-01" db="EMBL/GenBank/DDBJ databases">
        <title>The genomes of 5 underutilized Papilionoideae crops provide insights into root nodulation and disease resistanc.</title>
        <authorList>
            <person name="Jiang F."/>
        </authorList>
    </citation>
    <scope>NUCLEOTIDE SEQUENCE [LARGE SCALE GENOMIC DNA]</scope>
    <source>
        <strain evidence="1">LVBAO_FW01</strain>
        <tissue evidence="1">Leaves</tissue>
    </source>
</reference>
<dbReference type="Proteomes" id="UP001367508">
    <property type="component" value="Unassembled WGS sequence"/>
</dbReference>
<sequence>MLGRALCGDHALELSQCMTWKATTVIVQVTIEGSGNDKYMNRSKVFEILLHTKHTNVDLGHIHSVYGDRRIFEHCNRVTTSQEVEKIPIRSMTTTQVSTIRIVRETKL</sequence>
<organism evidence="1 2">
    <name type="scientific">Canavalia gladiata</name>
    <name type="common">Sword bean</name>
    <name type="synonym">Dolichos gladiatus</name>
    <dbReference type="NCBI Taxonomy" id="3824"/>
    <lineage>
        <taxon>Eukaryota</taxon>
        <taxon>Viridiplantae</taxon>
        <taxon>Streptophyta</taxon>
        <taxon>Embryophyta</taxon>
        <taxon>Tracheophyta</taxon>
        <taxon>Spermatophyta</taxon>
        <taxon>Magnoliopsida</taxon>
        <taxon>eudicotyledons</taxon>
        <taxon>Gunneridae</taxon>
        <taxon>Pentapetalae</taxon>
        <taxon>rosids</taxon>
        <taxon>fabids</taxon>
        <taxon>Fabales</taxon>
        <taxon>Fabaceae</taxon>
        <taxon>Papilionoideae</taxon>
        <taxon>50 kb inversion clade</taxon>
        <taxon>NPAAA clade</taxon>
        <taxon>indigoferoid/millettioid clade</taxon>
        <taxon>Phaseoleae</taxon>
        <taxon>Canavalia</taxon>
    </lineage>
</organism>
<protein>
    <submittedName>
        <fullName evidence="1">Uncharacterized protein</fullName>
    </submittedName>
</protein>
<dbReference type="EMBL" id="JAYMYQ010000011">
    <property type="protein sequence ID" value="KAK7306663.1"/>
    <property type="molecule type" value="Genomic_DNA"/>
</dbReference>
<keyword evidence="2" id="KW-1185">Reference proteome</keyword>
<gene>
    <name evidence="1" type="ORF">VNO77_44615</name>
</gene>
<accession>A0AAN9PR71</accession>
<dbReference type="AlphaFoldDB" id="A0AAN9PR71"/>
<evidence type="ECO:0000313" key="1">
    <source>
        <dbReference type="EMBL" id="KAK7306663.1"/>
    </source>
</evidence>
<comment type="caution">
    <text evidence="1">The sequence shown here is derived from an EMBL/GenBank/DDBJ whole genome shotgun (WGS) entry which is preliminary data.</text>
</comment>
<evidence type="ECO:0000313" key="2">
    <source>
        <dbReference type="Proteomes" id="UP001367508"/>
    </source>
</evidence>